<protein>
    <submittedName>
        <fullName evidence="5">p-loop containing nucleoside triphosphate hydrolase protein</fullName>
    </submittedName>
</protein>
<reference evidence="5 6" key="1">
    <citation type="submission" date="2016-07" db="EMBL/GenBank/DDBJ databases">
        <title>Pervasive Adenine N6-methylation of Active Genes in Fungi.</title>
        <authorList>
            <consortium name="DOE Joint Genome Institute"/>
            <person name="Mondo S.J."/>
            <person name="Dannebaum R.O."/>
            <person name="Kuo R.C."/>
            <person name="Labutti K."/>
            <person name="Haridas S."/>
            <person name="Kuo A."/>
            <person name="Salamov A."/>
            <person name="Ahrendt S.R."/>
            <person name="Lipzen A."/>
            <person name="Sullivan W."/>
            <person name="Andreopoulos W.B."/>
            <person name="Clum A."/>
            <person name="Lindquist E."/>
            <person name="Daum C."/>
            <person name="Ramamoorthy G.K."/>
            <person name="Gryganskyi A."/>
            <person name="Culley D."/>
            <person name="Magnuson J.K."/>
            <person name="James T.Y."/>
            <person name="O'Malley M.A."/>
            <person name="Stajich J.E."/>
            <person name="Spatafora J.W."/>
            <person name="Visel A."/>
            <person name="Grigoriev I.V."/>
        </authorList>
    </citation>
    <scope>NUCLEOTIDE SEQUENCE [LARGE SCALE GENOMIC DNA]</scope>
    <source>
        <strain evidence="5 6">PL171</strain>
    </source>
</reference>
<keyword evidence="3" id="KW-0067">ATP-binding</keyword>
<keyword evidence="5" id="KW-0378">Hydrolase</keyword>
<dbReference type="SMART" id="SM00382">
    <property type="entry name" value="AAA"/>
    <property type="match status" value="1"/>
</dbReference>
<evidence type="ECO:0000259" key="4">
    <source>
        <dbReference type="SMART" id="SM00382"/>
    </source>
</evidence>
<dbReference type="EMBL" id="MCFL01000071">
    <property type="protein sequence ID" value="ORZ30958.1"/>
    <property type="molecule type" value="Genomic_DNA"/>
</dbReference>
<dbReference type="InterPro" id="IPR003959">
    <property type="entry name" value="ATPase_AAA_core"/>
</dbReference>
<gene>
    <name evidence="5" type="ORF">BCR44DRAFT_1417537</name>
</gene>
<proteinExistence type="inferred from homology"/>
<dbReference type="Pfam" id="PF17862">
    <property type="entry name" value="AAA_lid_3"/>
    <property type="match status" value="1"/>
</dbReference>
<dbReference type="PANTHER" id="PTHR23077">
    <property type="entry name" value="AAA-FAMILY ATPASE"/>
    <property type="match status" value="1"/>
</dbReference>
<dbReference type="SUPFAM" id="SSF52540">
    <property type="entry name" value="P-loop containing nucleoside triphosphate hydrolases"/>
    <property type="match status" value="1"/>
</dbReference>
<dbReference type="Proteomes" id="UP000193411">
    <property type="component" value="Unassembled WGS sequence"/>
</dbReference>
<dbReference type="PANTHER" id="PTHR23077:SF171">
    <property type="entry name" value="NUCLEAR VALOSIN-CONTAINING PROTEIN-LIKE"/>
    <property type="match status" value="1"/>
</dbReference>
<dbReference type="Gene3D" id="1.10.8.60">
    <property type="match status" value="1"/>
</dbReference>
<sequence>MESPLSPSRLHTLPTRIRASTLDASTSTSSLISPTSTFSTLGGFHHVKSQLTRHLLWPQPSNPYAAAYTRLHLTPTAGILLYGPPGTGKTLLASALAGECGLPFLSISVSQLVRGYVGESEKQVAKVFAQARAVGGGCVVFVDEVDAVFSGGVGGSELASKMVAQLVMELDTCASSSAASNGDGSTGAGRVVVVAATNHPWMLSEALVRPGRLDAHVYVGLPDERDRGEILRNLVANEGETVTGAEWIAEVARQTEGYSGADLKALVVRARAILAVATQDQEIQGPREQQKLGIEWAVKQALSKVKPSVKPAEVERFERWMLLSRGACRT</sequence>
<dbReference type="OrthoDB" id="10254455at2759"/>
<comment type="similarity">
    <text evidence="1">Belongs to the AAA ATPase family.</text>
</comment>
<feature type="domain" description="AAA+ ATPase" evidence="4">
    <location>
        <begin position="75"/>
        <end position="223"/>
    </location>
</feature>
<dbReference type="InterPro" id="IPR050168">
    <property type="entry name" value="AAA_ATPase_domain"/>
</dbReference>
<accession>A0A1Y2H8N8</accession>
<dbReference type="STRING" id="765915.A0A1Y2H8N8"/>
<dbReference type="GO" id="GO:0005524">
    <property type="term" value="F:ATP binding"/>
    <property type="evidence" value="ECO:0007669"/>
    <property type="project" value="UniProtKB-KW"/>
</dbReference>
<organism evidence="5 6">
    <name type="scientific">Catenaria anguillulae PL171</name>
    <dbReference type="NCBI Taxonomy" id="765915"/>
    <lineage>
        <taxon>Eukaryota</taxon>
        <taxon>Fungi</taxon>
        <taxon>Fungi incertae sedis</taxon>
        <taxon>Blastocladiomycota</taxon>
        <taxon>Blastocladiomycetes</taxon>
        <taxon>Blastocladiales</taxon>
        <taxon>Catenariaceae</taxon>
        <taxon>Catenaria</taxon>
    </lineage>
</organism>
<keyword evidence="2" id="KW-0547">Nucleotide-binding</keyword>
<evidence type="ECO:0000313" key="5">
    <source>
        <dbReference type="EMBL" id="ORZ30958.1"/>
    </source>
</evidence>
<dbReference type="AlphaFoldDB" id="A0A1Y2H8N8"/>
<evidence type="ECO:0000256" key="3">
    <source>
        <dbReference type="ARBA" id="ARBA00022840"/>
    </source>
</evidence>
<dbReference type="GO" id="GO:0016887">
    <property type="term" value="F:ATP hydrolysis activity"/>
    <property type="evidence" value="ECO:0007669"/>
    <property type="project" value="InterPro"/>
</dbReference>
<evidence type="ECO:0000256" key="2">
    <source>
        <dbReference type="ARBA" id="ARBA00022741"/>
    </source>
</evidence>
<evidence type="ECO:0000256" key="1">
    <source>
        <dbReference type="ARBA" id="ARBA00006914"/>
    </source>
</evidence>
<keyword evidence="6" id="KW-1185">Reference proteome</keyword>
<dbReference type="Pfam" id="PF00004">
    <property type="entry name" value="AAA"/>
    <property type="match status" value="1"/>
</dbReference>
<dbReference type="Gene3D" id="3.40.50.300">
    <property type="entry name" value="P-loop containing nucleotide triphosphate hydrolases"/>
    <property type="match status" value="1"/>
</dbReference>
<dbReference type="InterPro" id="IPR041569">
    <property type="entry name" value="AAA_lid_3"/>
</dbReference>
<name>A0A1Y2H8N8_9FUNG</name>
<evidence type="ECO:0000313" key="6">
    <source>
        <dbReference type="Proteomes" id="UP000193411"/>
    </source>
</evidence>
<dbReference type="InterPro" id="IPR003593">
    <property type="entry name" value="AAA+_ATPase"/>
</dbReference>
<dbReference type="InterPro" id="IPR027417">
    <property type="entry name" value="P-loop_NTPase"/>
</dbReference>
<comment type="caution">
    <text evidence="5">The sequence shown here is derived from an EMBL/GenBank/DDBJ whole genome shotgun (WGS) entry which is preliminary data.</text>
</comment>